<feature type="transmembrane region" description="Helical" evidence="2">
    <location>
        <begin position="152"/>
        <end position="172"/>
    </location>
</feature>
<evidence type="ECO:0000256" key="2">
    <source>
        <dbReference type="SAM" id="Phobius"/>
    </source>
</evidence>
<dbReference type="RefSeq" id="XP_064687383.1">
    <property type="nucleotide sequence ID" value="XM_064825869.1"/>
</dbReference>
<evidence type="ECO:0000313" key="3">
    <source>
        <dbReference type="EMBL" id="KAK4520717.1"/>
    </source>
</evidence>
<dbReference type="PANTHER" id="PTHR12242:SF1">
    <property type="entry name" value="MYND-TYPE DOMAIN-CONTAINING PROTEIN"/>
    <property type="match status" value="1"/>
</dbReference>
<organism evidence="3 4">
    <name type="scientific">Mucor velutinosus</name>
    <dbReference type="NCBI Taxonomy" id="708070"/>
    <lineage>
        <taxon>Eukaryota</taxon>
        <taxon>Fungi</taxon>
        <taxon>Fungi incertae sedis</taxon>
        <taxon>Mucoromycota</taxon>
        <taxon>Mucoromycotina</taxon>
        <taxon>Mucoromycetes</taxon>
        <taxon>Mucorales</taxon>
        <taxon>Mucorineae</taxon>
        <taxon>Mucoraceae</taxon>
        <taxon>Mucor</taxon>
    </lineage>
</organism>
<dbReference type="EMBL" id="JASEJX010000009">
    <property type="protein sequence ID" value="KAK4520717.1"/>
    <property type="molecule type" value="Genomic_DNA"/>
</dbReference>
<keyword evidence="2" id="KW-0812">Transmembrane</keyword>
<evidence type="ECO:0000313" key="4">
    <source>
        <dbReference type="Proteomes" id="UP001304243"/>
    </source>
</evidence>
<dbReference type="AlphaFoldDB" id="A0AAN7I498"/>
<comment type="caution">
    <text evidence="3">The sequence shown here is derived from an EMBL/GenBank/DDBJ whole genome shotgun (WGS) entry which is preliminary data.</text>
</comment>
<protein>
    <submittedName>
        <fullName evidence="3">Uncharacterized protein</fullName>
    </submittedName>
</protein>
<sequence length="287" mass="33332">MTKYLDQQVKPSKYAIIRWFGFDQFVPERAVTSYWVSSKTFFIIRFIVTLYSTVVFWTYLGLLASFADVKGFFSAFTTLTFIGLHAYLVTACVYHFRYLRHKNVDFLLNQPSVLNYLFLYLYATIVTYNILTPVVFWSILNKTNDGVPVVVMWINVSVHGVSFFMMITDVIFNRIKIPIRLVLPVFFTVIFYMFLAFVIFASTGRWVYPFLDWSQGPPTAIWYFVVAIIVVASFFLMILIHWIRDVIARKTGRAEISAISEKTTTQETHQDQSKLETSQSNATTSQV</sequence>
<dbReference type="Proteomes" id="UP001304243">
    <property type="component" value="Unassembled WGS sequence"/>
</dbReference>
<feature type="region of interest" description="Disordered" evidence="1">
    <location>
        <begin position="260"/>
        <end position="287"/>
    </location>
</feature>
<feature type="transmembrane region" description="Helical" evidence="2">
    <location>
        <begin position="42"/>
        <end position="60"/>
    </location>
</feature>
<keyword evidence="4" id="KW-1185">Reference proteome</keyword>
<feature type="transmembrane region" description="Helical" evidence="2">
    <location>
        <begin position="221"/>
        <end position="243"/>
    </location>
</feature>
<gene>
    <name evidence="3" type="ORF">ATC70_006596</name>
</gene>
<dbReference type="GeneID" id="89950282"/>
<evidence type="ECO:0000256" key="1">
    <source>
        <dbReference type="SAM" id="MobiDB-lite"/>
    </source>
</evidence>
<accession>A0AAN7I498</accession>
<dbReference type="GO" id="GO:0016020">
    <property type="term" value="C:membrane"/>
    <property type="evidence" value="ECO:0007669"/>
    <property type="project" value="TreeGrafter"/>
</dbReference>
<feature type="transmembrane region" description="Helical" evidence="2">
    <location>
        <begin position="181"/>
        <end position="201"/>
    </location>
</feature>
<keyword evidence="2" id="KW-1133">Transmembrane helix</keyword>
<feature type="transmembrane region" description="Helical" evidence="2">
    <location>
        <begin position="117"/>
        <end position="140"/>
    </location>
</feature>
<keyword evidence="2" id="KW-0472">Membrane</keyword>
<reference evidence="3 4" key="1">
    <citation type="submission" date="2022-11" db="EMBL/GenBank/DDBJ databases">
        <title>Mucor velutinosus strain NIH1002 WGS.</title>
        <authorList>
            <person name="Subramanian P."/>
            <person name="Mullikin J.C."/>
            <person name="Segre J.A."/>
            <person name="Zelazny A.M."/>
        </authorList>
    </citation>
    <scope>NUCLEOTIDE SEQUENCE [LARGE SCALE GENOMIC DNA]</scope>
    <source>
        <strain evidence="3 4">NIH1002</strain>
    </source>
</reference>
<name>A0AAN7I498_9FUNG</name>
<feature type="compositionally biased region" description="Polar residues" evidence="1">
    <location>
        <begin position="275"/>
        <end position="287"/>
    </location>
</feature>
<feature type="transmembrane region" description="Helical" evidence="2">
    <location>
        <begin position="72"/>
        <end position="96"/>
    </location>
</feature>
<proteinExistence type="predicted"/>
<dbReference type="PANTHER" id="PTHR12242">
    <property type="entry name" value="OS02G0130600 PROTEIN-RELATED"/>
    <property type="match status" value="1"/>
</dbReference>